<evidence type="ECO:0000256" key="3">
    <source>
        <dbReference type="ARBA" id="ARBA00009777"/>
    </source>
</evidence>
<comment type="caution">
    <text evidence="13">The sequence shown here is derived from an EMBL/GenBank/DDBJ whole genome shotgun (WGS) entry which is preliminary data.</text>
</comment>
<keyword evidence="5" id="KW-0004">4Fe-4S</keyword>
<gene>
    <name evidence="13" type="primary">nrdG</name>
    <name evidence="13" type="ORF">RFV38_00975</name>
</gene>
<comment type="catalytic activity">
    <reaction evidence="11">
        <text>glycyl-[protein] + reduced [flavodoxin] + S-adenosyl-L-methionine = glycin-2-yl radical-[protein] + semiquinone [flavodoxin] + 5'-deoxyadenosine + L-methionine + H(+)</text>
        <dbReference type="Rhea" id="RHEA:61976"/>
        <dbReference type="Rhea" id="RHEA-COMP:10622"/>
        <dbReference type="Rhea" id="RHEA-COMP:14480"/>
        <dbReference type="Rhea" id="RHEA-COMP:15993"/>
        <dbReference type="Rhea" id="RHEA-COMP:15994"/>
        <dbReference type="ChEBI" id="CHEBI:15378"/>
        <dbReference type="ChEBI" id="CHEBI:17319"/>
        <dbReference type="ChEBI" id="CHEBI:29947"/>
        <dbReference type="ChEBI" id="CHEBI:32722"/>
        <dbReference type="ChEBI" id="CHEBI:57618"/>
        <dbReference type="ChEBI" id="CHEBI:57844"/>
        <dbReference type="ChEBI" id="CHEBI:59789"/>
        <dbReference type="ChEBI" id="CHEBI:140311"/>
    </reaction>
</comment>
<keyword evidence="8 12" id="KW-0560">Oxidoreductase</keyword>
<reference evidence="14" key="1">
    <citation type="submission" date="2023-07" db="EMBL/GenBank/DDBJ databases">
        <authorList>
            <person name="Colorado M.A."/>
            <person name="Villamil L.M."/>
            <person name="Melo J.F."/>
            <person name="Rodriguez J.A."/>
            <person name="Ruiz R.Y."/>
        </authorList>
    </citation>
    <scope>NUCLEOTIDE SEQUENCE [LARGE SCALE GENOMIC DNA]</scope>
    <source>
        <strain evidence="14">C33</strain>
    </source>
</reference>
<dbReference type="PIRSF" id="PIRSF000368">
    <property type="entry name" value="NrdG"/>
    <property type="match status" value="1"/>
</dbReference>
<keyword evidence="9" id="KW-0408">Iron</keyword>
<comment type="similarity">
    <text evidence="3 12">Belongs to the organic radical-activating enzymes family.</text>
</comment>
<dbReference type="InterPro" id="IPR013785">
    <property type="entry name" value="Aldolase_TIM"/>
</dbReference>
<evidence type="ECO:0000313" key="13">
    <source>
        <dbReference type="EMBL" id="MDX8335083.1"/>
    </source>
</evidence>
<dbReference type="InterPro" id="IPR001989">
    <property type="entry name" value="Radical_activat_CS"/>
</dbReference>
<dbReference type="EMBL" id="JAVIKH010000001">
    <property type="protein sequence ID" value="MDX8335083.1"/>
    <property type="molecule type" value="Genomic_DNA"/>
</dbReference>
<dbReference type="Pfam" id="PF13353">
    <property type="entry name" value="Fer4_12"/>
    <property type="match status" value="1"/>
</dbReference>
<comment type="cofactor">
    <cofactor evidence="1">
        <name>[4Fe-4S] cluster</name>
        <dbReference type="ChEBI" id="CHEBI:49883"/>
    </cofactor>
</comment>
<organism evidence="13 14">
    <name type="scientific">Candidatus Cetobacterium colombiensis</name>
    <dbReference type="NCBI Taxonomy" id="3073100"/>
    <lineage>
        <taxon>Bacteria</taxon>
        <taxon>Fusobacteriati</taxon>
        <taxon>Fusobacteriota</taxon>
        <taxon>Fusobacteriia</taxon>
        <taxon>Fusobacteriales</taxon>
        <taxon>Fusobacteriaceae</taxon>
        <taxon>Cetobacterium</taxon>
    </lineage>
</organism>
<dbReference type="InterPro" id="IPR007197">
    <property type="entry name" value="rSAM"/>
</dbReference>
<dbReference type="SUPFAM" id="SSF102114">
    <property type="entry name" value="Radical SAM enzymes"/>
    <property type="match status" value="1"/>
</dbReference>
<dbReference type="SFLD" id="SFLDG01063">
    <property type="entry name" value="activating_enzymes__group_1"/>
    <property type="match status" value="1"/>
</dbReference>
<evidence type="ECO:0000256" key="1">
    <source>
        <dbReference type="ARBA" id="ARBA00001966"/>
    </source>
</evidence>
<dbReference type="Gene3D" id="3.20.20.70">
    <property type="entry name" value="Aldolase class I"/>
    <property type="match status" value="1"/>
</dbReference>
<evidence type="ECO:0000256" key="12">
    <source>
        <dbReference type="PIRNR" id="PIRNR000368"/>
    </source>
</evidence>
<comment type="function">
    <text evidence="2 12">Activation of anaerobic ribonucleoside-triphosphate reductase under anaerobic conditions by generation of an organic free radical, using S-adenosylmethionine and reduced flavodoxin as cosubstrates to produce 5'-deoxy-adenosine.</text>
</comment>
<evidence type="ECO:0000256" key="11">
    <source>
        <dbReference type="ARBA" id="ARBA00047365"/>
    </source>
</evidence>
<dbReference type="SFLD" id="SFLDF00299">
    <property type="entry name" value="anaerobic_ribonucleoside-triph"/>
    <property type="match status" value="1"/>
</dbReference>
<keyword evidence="6" id="KW-0949">S-adenosyl-L-methionine</keyword>
<name>A0ABU4W6C7_9FUSO</name>
<evidence type="ECO:0000256" key="6">
    <source>
        <dbReference type="ARBA" id="ARBA00022691"/>
    </source>
</evidence>
<keyword evidence="7" id="KW-0479">Metal-binding</keyword>
<dbReference type="PANTHER" id="PTHR30352:SF2">
    <property type="entry name" value="ANAEROBIC RIBONUCLEOSIDE-TRIPHOSPHATE REDUCTASE-ACTIVATING PROTEIN"/>
    <property type="match status" value="1"/>
</dbReference>
<proteinExistence type="inferred from homology"/>
<keyword evidence="14" id="KW-1185">Reference proteome</keyword>
<keyword evidence="10" id="KW-0411">Iron-sulfur</keyword>
<accession>A0ABU4W6C7</accession>
<sequence length="169" mass="19674">MNYSGIKYTDMINGEGIRVSLFVSGCSHHCKDCFNSDTWDPNYGSPFTEEVENEILNYFKKYDKSIKGLSLLGGDPTYIDNIDPLVKFIKKFKDLFPNKDIWIWSGFTWEIIINNQKLLSLIELCDVLVDGKFNIQEKDLNLKWRGSMNQRVVDIKKSLELKKVVKYID</sequence>
<dbReference type="NCBIfam" id="TIGR02491">
    <property type="entry name" value="NrdG"/>
    <property type="match status" value="1"/>
</dbReference>
<dbReference type="InterPro" id="IPR012837">
    <property type="entry name" value="NrdG"/>
</dbReference>
<evidence type="ECO:0000256" key="7">
    <source>
        <dbReference type="ARBA" id="ARBA00022723"/>
    </source>
</evidence>
<dbReference type="PANTHER" id="PTHR30352">
    <property type="entry name" value="PYRUVATE FORMATE-LYASE-ACTIVATING ENZYME"/>
    <property type="match status" value="1"/>
</dbReference>
<evidence type="ECO:0000313" key="14">
    <source>
        <dbReference type="Proteomes" id="UP001279681"/>
    </source>
</evidence>
<protein>
    <recommendedName>
        <fullName evidence="4 12">Anaerobic ribonucleoside-triphosphate reductase-activating protein</fullName>
        <ecNumber evidence="12">1.97.1.-</ecNumber>
    </recommendedName>
</protein>
<dbReference type="InterPro" id="IPR058240">
    <property type="entry name" value="rSAM_sf"/>
</dbReference>
<dbReference type="Proteomes" id="UP001279681">
    <property type="component" value="Unassembled WGS sequence"/>
</dbReference>
<dbReference type="RefSeq" id="WP_320312494.1">
    <property type="nucleotide sequence ID" value="NZ_JAVIKH010000001.1"/>
</dbReference>
<dbReference type="SFLD" id="SFLDS00029">
    <property type="entry name" value="Radical_SAM"/>
    <property type="match status" value="1"/>
</dbReference>
<dbReference type="SFLD" id="SFLDG01066">
    <property type="entry name" value="organic_radical-activating_enz"/>
    <property type="match status" value="1"/>
</dbReference>
<evidence type="ECO:0000256" key="10">
    <source>
        <dbReference type="ARBA" id="ARBA00023014"/>
    </source>
</evidence>
<evidence type="ECO:0000256" key="9">
    <source>
        <dbReference type="ARBA" id="ARBA00023004"/>
    </source>
</evidence>
<evidence type="ECO:0000256" key="5">
    <source>
        <dbReference type="ARBA" id="ARBA00022485"/>
    </source>
</evidence>
<evidence type="ECO:0000256" key="4">
    <source>
        <dbReference type="ARBA" id="ARBA00014281"/>
    </source>
</evidence>
<dbReference type="EC" id="1.97.1.-" evidence="12"/>
<evidence type="ECO:0000256" key="8">
    <source>
        <dbReference type="ARBA" id="ARBA00023002"/>
    </source>
</evidence>
<dbReference type="InterPro" id="IPR034457">
    <property type="entry name" value="Organic_radical-activating"/>
</dbReference>
<dbReference type="PROSITE" id="PS01087">
    <property type="entry name" value="RADICAL_ACTIVATING"/>
    <property type="match status" value="1"/>
</dbReference>
<evidence type="ECO:0000256" key="2">
    <source>
        <dbReference type="ARBA" id="ARBA00003852"/>
    </source>
</evidence>